<keyword evidence="1" id="KW-0732">Signal</keyword>
<sequence>MFAKTLKTTLLTLLLTTAAYADDITLLATMGSKAIFQVNGQKKTLQIGQMVGGAKIISIAADSAVIENNNGRQRRLGLGEGYVAETQKQSDGDGSLVLSPNPSGHYLADITIAGQTQRGIIDTGATHLSMSSKTAETLKIDYRSGKPALTQTANGVIKAWLVKVPQLKLGTVTLYNIDLGVRESNDAGPILIGMSTLNRFQMKRDQDLMILSKKAY</sequence>
<feature type="signal peptide" evidence="1">
    <location>
        <begin position="1"/>
        <end position="21"/>
    </location>
</feature>
<evidence type="ECO:0000256" key="1">
    <source>
        <dbReference type="SAM" id="SignalP"/>
    </source>
</evidence>
<name>A0ABX8Z1N6_9NEIS</name>
<proteinExistence type="predicted"/>
<dbReference type="InterPro" id="IPR011969">
    <property type="entry name" value="Clan_AA_Asp_peptidase_C"/>
</dbReference>
<dbReference type="RefSeq" id="WP_221004887.1">
    <property type="nucleotide sequence ID" value="NZ_CP081150.1"/>
</dbReference>
<reference evidence="2 3" key="1">
    <citation type="submission" date="2021-08" db="EMBL/GenBank/DDBJ databases">
        <title>complete genome sequencing of Deefgea sp. D25.</title>
        <authorList>
            <person name="Bae J.-W."/>
            <person name="Gim D.-H."/>
        </authorList>
    </citation>
    <scope>NUCLEOTIDE SEQUENCE [LARGE SCALE GENOMIC DNA]</scope>
    <source>
        <strain evidence="2 3">D25</strain>
    </source>
</reference>
<evidence type="ECO:0000313" key="2">
    <source>
        <dbReference type="EMBL" id="QZA76481.1"/>
    </source>
</evidence>
<dbReference type="EC" id="3.4.23.-" evidence="2"/>
<gene>
    <name evidence="2" type="ORF">K4H28_08980</name>
</gene>
<dbReference type="Gene3D" id="2.40.70.10">
    <property type="entry name" value="Acid Proteases"/>
    <property type="match status" value="1"/>
</dbReference>
<dbReference type="PROSITE" id="PS00141">
    <property type="entry name" value="ASP_PROTEASE"/>
    <property type="match status" value="1"/>
</dbReference>
<dbReference type="NCBIfam" id="TIGR02281">
    <property type="entry name" value="clan_AA_DTGA"/>
    <property type="match status" value="1"/>
</dbReference>
<dbReference type="GO" id="GO:0008233">
    <property type="term" value="F:peptidase activity"/>
    <property type="evidence" value="ECO:0007669"/>
    <property type="project" value="UniProtKB-KW"/>
</dbReference>
<keyword evidence="3" id="KW-1185">Reference proteome</keyword>
<dbReference type="CDD" id="cd05483">
    <property type="entry name" value="retropepsin_like_bacteria"/>
    <property type="match status" value="1"/>
</dbReference>
<organism evidence="2 3">
    <name type="scientific">Deefgea tanakiae</name>
    <dbReference type="NCBI Taxonomy" id="2865840"/>
    <lineage>
        <taxon>Bacteria</taxon>
        <taxon>Pseudomonadati</taxon>
        <taxon>Pseudomonadota</taxon>
        <taxon>Betaproteobacteria</taxon>
        <taxon>Neisseriales</taxon>
        <taxon>Chitinibacteraceae</taxon>
        <taxon>Deefgea</taxon>
    </lineage>
</organism>
<evidence type="ECO:0000313" key="3">
    <source>
        <dbReference type="Proteomes" id="UP000825679"/>
    </source>
</evidence>
<keyword evidence="2" id="KW-0378">Hydrolase</keyword>
<feature type="chain" id="PRO_5045109012" evidence="1">
    <location>
        <begin position="22"/>
        <end position="216"/>
    </location>
</feature>
<dbReference type="SUPFAM" id="SSF50630">
    <property type="entry name" value="Acid proteases"/>
    <property type="match status" value="1"/>
</dbReference>
<dbReference type="InterPro" id="IPR034122">
    <property type="entry name" value="Retropepsin-like_bacterial"/>
</dbReference>
<dbReference type="EMBL" id="CP081150">
    <property type="protein sequence ID" value="QZA76481.1"/>
    <property type="molecule type" value="Genomic_DNA"/>
</dbReference>
<accession>A0ABX8Z1N6</accession>
<dbReference type="GO" id="GO:0006508">
    <property type="term" value="P:proteolysis"/>
    <property type="evidence" value="ECO:0007669"/>
    <property type="project" value="UniProtKB-KW"/>
</dbReference>
<dbReference type="Proteomes" id="UP000825679">
    <property type="component" value="Chromosome"/>
</dbReference>
<protein>
    <submittedName>
        <fullName evidence="2">TIGR02281 family clan AA aspartic protease</fullName>
        <ecNumber evidence="2">3.4.23.-</ecNumber>
    </submittedName>
</protein>
<dbReference type="InterPro" id="IPR021109">
    <property type="entry name" value="Peptidase_aspartic_dom_sf"/>
</dbReference>
<dbReference type="InterPro" id="IPR001969">
    <property type="entry name" value="Aspartic_peptidase_AS"/>
</dbReference>
<keyword evidence="2" id="KW-0645">Protease</keyword>
<dbReference type="Pfam" id="PF13975">
    <property type="entry name" value="gag-asp_proteas"/>
    <property type="match status" value="1"/>
</dbReference>